<organism evidence="2 3">
    <name type="scientific">Fusarium duplospermum</name>
    <dbReference type="NCBI Taxonomy" id="1325734"/>
    <lineage>
        <taxon>Eukaryota</taxon>
        <taxon>Fungi</taxon>
        <taxon>Dikarya</taxon>
        <taxon>Ascomycota</taxon>
        <taxon>Pezizomycotina</taxon>
        <taxon>Sordariomycetes</taxon>
        <taxon>Hypocreomycetidae</taxon>
        <taxon>Hypocreales</taxon>
        <taxon>Nectriaceae</taxon>
        <taxon>Fusarium</taxon>
        <taxon>Fusarium solani species complex</taxon>
    </lineage>
</organism>
<dbReference type="OrthoDB" id="5204454at2759"/>
<accession>A0A428P0H9</accession>
<evidence type="ECO:0000313" key="3">
    <source>
        <dbReference type="Proteomes" id="UP000288168"/>
    </source>
</evidence>
<proteinExistence type="predicted"/>
<sequence>MKLTVSAFISALVAGALATPFPHGTNLVSPREVCNHPGECGWFESGQCEYHCDGYGGFQYMQSCGWGRKRCCCVEGTE</sequence>
<evidence type="ECO:0000313" key="2">
    <source>
        <dbReference type="EMBL" id="RSL46487.1"/>
    </source>
</evidence>
<comment type="caution">
    <text evidence="2">The sequence shown here is derived from an EMBL/GenBank/DDBJ whole genome shotgun (WGS) entry which is preliminary data.</text>
</comment>
<feature type="chain" id="PRO_5019323232" evidence="1">
    <location>
        <begin position="19"/>
        <end position="78"/>
    </location>
</feature>
<name>A0A428P0H9_9HYPO</name>
<keyword evidence="1" id="KW-0732">Signal</keyword>
<evidence type="ECO:0000256" key="1">
    <source>
        <dbReference type="SAM" id="SignalP"/>
    </source>
</evidence>
<gene>
    <name evidence="2" type="ORF">CEP54_013823</name>
</gene>
<feature type="signal peptide" evidence="1">
    <location>
        <begin position="1"/>
        <end position="18"/>
    </location>
</feature>
<dbReference type="EMBL" id="NKCI01000237">
    <property type="protein sequence ID" value="RSL46487.1"/>
    <property type="molecule type" value="Genomic_DNA"/>
</dbReference>
<protein>
    <submittedName>
        <fullName evidence="2">Uncharacterized protein</fullName>
    </submittedName>
</protein>
<reference evidence="2 3" key="1">
    <citation type="submission" date="2017-06" db="EMBL/GenBank/DDBJ databases">
        <title>Comparative genomic analysis of Ambrosia Fusariam Clade fungi.</title>
        <authorList>
            <person name="Stajich J.E."/>
            <person name="Carrillo J."/>
            <person name="Kijimoto T."/>
            <person name="Eskalen A."/>
            <person name="O'Donnell K."/>
            <person name="Kasson M."/>
        </authorList>
    </citation>
    <scope>NUCLEOTIDE SEQUENCE [LARGE SCALE GENOMIC DNA]</scope>
    <source>
        <strain evidence="2 3">NRRL62584</strain>
    </source>
</reference>
<dbReference type="Proteomes" id="UP000288168">
    <property type="component" value="Unassembled WGS sequence"/>
</dbReference>
<keyword evidence="3" id="KW-1185">Reference proteome</keyword>
<dbReference type="AlphaFoldDB" id="A0A428P0H9"/>